<dbReference type="PATRIC" id="fig|52133.18.peg.3237"/>
<evidence type="ECO:0000313" key="4">
    <source>
        <dbReference type="Proteomes" id="UP000075680"/>
    </source>
</evidence>
<proteinExistence type="predicted"/>
<accession>A0A137XML2</accession>
<evidence type="ECO:0000313" key="1">
    <source>
        <dbReference type="EMBL" id="KXZ64090.1"/>
    </source>
</evidence>
<gene>
    <name evidence="2" type="ORF">AVENLUH13518_01479</name>
    <name evidence="1" type="ORF">AVENLUH5627_03157</name>
</gene>
<dbReference type="Proteomes" id="UP000075544">
    <property type="component" value="Unassembled WGS sequence"/>
</dbReference>
<name>A0A150HVL1_9GAMM</name>
<dbReference type="Proteomes" id="UP000075680">
    <property type="component" value="Unassembled WGS sequence"/>
</dbReference>
<reference evidence="3 4" key="1">
    <citation type="journal article" date="2016" name="Sci. Rep.">
        <title>Genomic and phenotypic characterization of the species Acinetobacter venetianus.</title>
        <authorList>
            <person name="Fondi M."/>
            <person name="Maida I."/>
            <person name="Perrin E."/>
            <person name="Orlandini V."/>
            <person name="La Torre L."/>
            <person name="Bosi E."/>
            <person name="Negroni A."/>
            <person name="Zanaroli G."/>
            <person name="Fava F."/>
            <person name="Decorosi F."/>
            <person name="Giovannetti L."/>
            <person name="Viti C."/>
            <person name="Vaneechoutte M."/>
            <person name="Dijkshoorn L."/>
            <person name="Fani R."/>
        </authorList>
    </citation>
    <scope>NUCLEOTIDE SEQUENCE [LARGE SCALE GENOMIC DNA]</scope>
    <source>
        <strain evidence="2 3">LUH13518</strain>
        <strain evidence="1 4">LUH5627</strain>
    </source>
</reference>
<protein>
    <submittedName>
        <fullName evidence="2">Uncharacterized protein</fullName>
    </submittedName>
</protein>
<accession>A0A150HVL1</accession>
<organism evidence="2 3">
    <name type="scientific">Acinetobacter venetianus</name>
    <dbReference type="NCBI Taxonomy" id="52133"/>
    <lineage>
        <taxon>Bacteria</taxon>
        <taxon>Pseudomonadati</taxon>
        <taxon>Pseudomonadota</taxon>
        <taxon>Gammaproteobacteria</taxon>
        <taxon>Moraxellales</taxon>
        <taxon>Moraxellaceae</taxon>
        <taxon>Acinetobacter</taxon>
    </lineage>
</organism>
<dbReference type="RefSeq" id="WP_007480892.1">
    <property type="nucleotide sequence ID" value="NZ_CP173025.1"/>
</dbReference>
<dbReference type="AlphaFoldDB" id="A0A150HVL1"/>
<evidence type="ECO:0000313" key="2">
    <source>
        <dbReference type="EMBL" id="KXZ71034.1"/>
    </source>
</evidence>
<sequence>MPRWMYGVLGLALAWLVWTKLIKPTPDISQLTTHQDVQVVNLQSYEGSFRVLSREDYNFGREAEYSPMDIAVGWDDMANPQVYKEIDISQSNRWYYWRVDHEPPIPLREIATHSANMHLVPADASIAKQMKKLKKDDLVYLKGSLIEIQAKDGWRWKSSLSREDTGNGACELMRVDSIVWQ</sequence>
<evidence type="ECO:0000313" key="3">
    <source>
        <dbReference type="Proteomes" id="UP000075544"/>
    </source>
</evidence>
<dbReference type="EMBL" id="JRUE01000235">
    <property type="protein sequence ID" value="KXZ64090.1"/>
    <property type="molecule type" value="Genomic_DNA"/>
</dbReference>
<comment type="caution">
    <text evidence="2">The sequence shown here is derived from an EMBL/GenBank/DDBJ whole genome shotgun (WGS) entry which is preliminary data.</text>
</comment>
<dbReference type="EMBL" id="JRHX01000042">
    <property type="protein sequence ID" value="KXZ71034.1"/>
    <property type="molecule type" value="Genomic_DNA"/>
</dbReference>